<dbReference type="VEuPathDB" id="VectorBase:AQUA002664"/>
<dbReference type="EnsemblMetazoa" id="AQUA002664-RA">
    <property type="protein sequence ID" value="AQUA002664-PA"/>
    <property type="gene ID" value="AQUA002664"/>
</dbReference>
<keyword evidence="2" id="KW-1185">Reference proteome</keyword>
<evidence type="ECO:0000313" key="2">
    <source>
        <dbReference type="Proteomes" id="UP000076407"/>
    </source>
</evidence>
<organism evidence="1 2">
    <name type="scientific">Anopheles quadriannulatus</name>
    <name type="common">Mosquito</name>
    <dbReference type="NCBI Taxonomy" id="34691"/>
    <lineage>
        <taxon>Eukaryota</taxon>
        <taxon>Metazoa</taxon>
        <taxon>Ecdysozoa</taxon>
        <taxon>Arthropoda</taxon>
        <taxon>Hexapoda</taxon>
        <taxon>Insecta</taxon>
        <taxon>Pterygota</taxon>
        <taxon>Neoptera</taxon>
        <taxon>Endopterygota</taxon>
        <taxon>Diptera</taxon>
        <taxon>Nematocera</taxon>
        <taxon>Culicoidea</taxon>
        <taxon>Culicidae</taxon>
        <taxon>Anophelinae</taxon>
        <taxon>Anopheles</taxon>
    </lineage>
</organism>
<dbReference type="AlphaFoldDB" id="A0A182WYQ3"/>
<name>A0A182WYQ3_ANOQN</name>
<evidence type="ECO:0000313" key="1">
    <source>
        <dbReference type="EnsemblMetazoa" id="AQUA002664-PA"/>
    </source>
</evidence>
<proteinExistence type="predicted"/>
<reference evidence="1" key="1">
    <citation type="submission" date="2020-05" db="UniProtKB">
        <authorList>
            <consortium name="EnsemblMetazoa"/>
        </authorList>
    </citation>
    <scope>IDENTIFICATION</scope>
    <source>
        <strain evidence="1">SANGQUA</strain>
    </source>
</reference>
<accession>A0A182WYQ3</accession>
<protein>
    <submittedName>
        <fullName evidence="1">Uncharacterized protein</fullName>
    </submittedName>
</protein>
<sequence>MDRARLFANEPTRRLAAPNDPKAYQLNEDEVRLYDRDRAAECCVRSIRSLRSPRTEFAEIVYSPHTSPTNIFRLIVPELSFRLHSSFE</sequence>
<dbReference type="Proteomes" id="UP000076407">
    <property type="component" value="Unassembled WGS sequence"/>
</dbReference>